<accession>W2HF19</accession>
<dbReference type="EMBL" id="KI684802">
    <property type="protein sequence ID" value="ETK93862.1"/>
    <property type="molecule type" value="Genomic_DNA"/>
</dbReference>
<gene>
    <name evidence="1" type="ORF">L915_03013</name>
</gene>
<protein>
    <submittedName>
        <fullName evidence="1">Uncharacterized protein</fullName>
    </submittedName>
</protein>
<organism evidence="1">
    <name type="scientific">Phytophthora nicotianae</name>
    <name type="common">Potato buckeye rot agent</name>
    <name type="synonym">Phytophthora parasitica</name>
    <dbReference type="NCBI Taxonomy" id="4792"/>
    <lineage>
        <taxon>Eukaryota</taxon>
        <taxon>Sar</taxon>
        <taxon>Stramenopiles</taxon>
        <taxon>Oomycota</taxon>
        <taxon>Peronosporomycetes</taxon>
        <taxon>Peronosporales</taxon>
        <taxon>Peronosporaceae</taxon>
        <taxon>Phytophthora</taxon>
    </lineage>
</organism>
<dbReference type="AlphaFoldDB" id="W2HF19"/>
<reference evidence="1" key="1">
    <citation type="submission" date="2013-11" db="EMBL/GenBank/DDBJ databases">
        <title>The Genome Sequence of Phytophthora parasitica CJ02B3.</title>
        <authorList>
            <consortium name="The Broad Institute Genomics Platform"/>
            <person name="Russ C."/>
            <person name="Tyler B."/>
            <person name="Panabieres F."/>
            <person name="Shan W."/>
            <person name="Tripathy S."/>
            <person name="Grunwald N."/>
            <person name="Machado M."/>
            <person name="Johnson C.S."/>
            <person name="Arredondo F."/>
            <person name="Hong C."/>
            <person name="Coffey M."/>
            <person name="Young S.K."/>
            <person name="Zeng Q."/>
            <person name="Gargeya S."/>
            <person name="Fitzgerald M."/>
            <person name="Abouelleil A."/>
            <person name="Alvarado L."/>
            <person name="Chapman S.B."/>
            <person name="Gainer-Dewar J."/>
            <person name="Goldberg J."/>
            <person name="Griggs A."/>
            <person name="Gujja S."/>
            <person name="Hansen M."/>
            <person name="Howarth C."/>
            <person name="Imamovic A."/>
            <person name="Ireland A."/>
            <person name="Larimer J."/>
            <person name="McCowan C."/>
            <person name="Murphy C."/>
            <person name="Pearson M."/>
            <person name="Poon T.W."/>
            <person name="Priest M."/>
            <person name="Roberts A."/>
            <person name="Saif S."/>
            <person name="Shea T."/>
            <person name="Sykes S."/>
            <person name="Wortman J."/>
            <person name="Nusbaum C."/>
            <person name="Birren B."/>
        </authorList>
    </citation>
    <scope>NUCLEOTIDE SEQUENCE [LARGE SCALE GENOMIC DNA]</scope>
    <source>
        <strain evidence="1">CJ02B3</strain>
    </source>
</reference>
<evidence type="ECO:0000313" key="1">
    <source>
        <dbReference type="EMBL" id="ETK93862.1"/>
    </source>
</evidence>
<name>W2HF19_PHYNI</name>
<dbReference type="Proteomes" id="UP000053236">
    <property type="component" value="Unassembled WGS sequence"/>
</dbReference>
<proteinExistence type="predicted"/>
<sequence>MELRERPARRKMLWIKTESFGFVKDRSVAEPSCMCDREGFW</sequence>